<sequence length="375" mass="42174">MVVGGEGPSLCGRNWMETLGILPTQPYKVDMIKEKISRELDILVKAMILKPVRHAEWATPIVPVLKSDQTIQICGDFKITANQAIKVDQYPHKAEDIFAALAGGEKFSKIDLRDAYNQLELDDPALFQKQMDMLLKGNTMVFCALDVILITGKNDQDYLKNLECILQRIQEARLELRKDKGSFLAPSLEVHIDHLGPFEQNLYLIVMDACTKRIEAIPVPNTSTREIIEQLCCLFARFGIPRTLVSDNAESAVQTIKTGLKKVQQGSISQRLAEILLDYKRTPIASIVKSPSEMMFGHNIRSHLDLILPNPSKSEEPGLVVKLVFFLKMEILTPTMGLWLAHRHAGVWLGTDEVMSTTIGQWLYYREGASESILD</sequence>
<dbReference type="SUPFAM" id="SSF56672">
    <property type="entry name" value="DNA/RNA polymerases"/>
    <property type="match status" value="1"/>
</dbReference>
<dbReference type="InterPro" id="IPR036397">
    <property type="entry name" value="RNaseH_sf"/>
</dbReference>
<accession>A0ABY6L2B2</accession>
<dbReference type="CDD" id="cd01647">
    <property type="entry name" value="RT_LTR"/>
    <property type="match status" value="1"/>
</dbReference>
<dbReference type="Gene3D" id="3.30.420.10">
    <property type="entry name" value="Ribonuclease H-like superfamily/Ribonuclease H"/>
    <property type="match status" value="2"/>
</dbReference>
<proteinExistence type="predicted"/>
<dbReference type="PANTHER" id="PTHR37984:SF13">
    <property type="entry name" value="RIBONUCLEASE H"/>
    <property type="match status" value="1"/>
</dbReference>
<dbReference type="PANTHER" id="PTHR37984">
    <property type="entry name" value="PROTEIN CBG26694"/>
    <property type="match status" value="1"/>
</dbReference>
<dbReference type="Gene3D" id="3.10.10.10">
    <property type="entry name" value="HIV Type 1 Reverse Transcriptase, subunit A, domain 1"/>
    <property type="match status" value="1"/>
</dbReference>
<evidence type="ECO:0000313" key="2">
    <source>
        <dbReference type="Proteomes" id="UP001235939"/>
    </source>
</evidence>
<dbReference type="InterPro" id="IPR050951">
    <property type="entry name" value="Retrovirus_Pol_polyprotein"/>
</dbReference>
<dbReference type="InterPro" id="IPR043128">
    <property type="entry name" value="Rev_trsase/Diguanyl_cyclase"/>
</dbReference>
<evidence type="ECO:0000313" key="1">
    <source>
        <dbReference type="EMBL" id="UYV73925.1"/>
    </source>
</evidence>
<keyword evidence="2" id="KW-1185">Reference proteome</keyword>
<gene>
    <name evidence="1" type="ORF">LAZ67_11001464</name>
</gene>
<name>A0ABY6L2B2_9ARAC</name>
<protein>
    <submittedName>
        <fullName evidence="1">K02A2.6-like</fullName>
    </submittedName>
</protein>
<dbReference type="Gene3D" id="3.30.70.270">
    <property type="match status" value="2"/>
</dbReference>
<dbReference type="EMBL" id="CP092873">
    <property type="protein sequence ID" value="UYV73925.1"/>
    <property type="molecule type" value="Genomic_DNA"/>
</dbReference>
<dbReference type="Proteomes" id="UP001235939">
    <property type="component" value="Chromosome 11"/>
</dbReference>
<reference evidence="1 2" key="1">
    <citation type="submission" date="2022-01" db="EMBL/GenBank/DDBJ databases">
        <title>A chromosomal length assembly of Cordylochernes scorpioides.</title>
        <authorList>
            <person name="Zeh D."/>
            <person name="Zeh J."/>
        </authorList>
    </citation>
    <scope>NUCLEOTIDE SEQUENCE [LARGE SCALE GENOMIC DNA]</scope>
    <source>
        <strain evidence="1">IN4F17</strain>
        <tissue evidence="1">Whole Body</tissue>
    </source>
</reference>
<organism evidence="1 2">
    <name type="scientific">Cordylochernes scorpioides</name>
    <dbReference type="NCBI Taxonomy" id="51811"/>
    <lineage>
        <taxon>Eukaryota</taxon>
        <taxon>Metazoa</taxon>
        <taxon>Ecdysozoa</taxon>
        <taxon>Arthropoda</taxon>
        <taxon>Chelicerata</taxon>
        <taxon>Arachnida</taxon>
        <taxon>Pseudoscorpiones</taxon>
        <taxon>Cheliferoidea</taxon>
        <taxon>Chernetidae</taxon>
        <taxon>Cordylochernes</taxon>
    </lineage>
</organism>
<dbReference type="InterPro" id="IPR043502">
    <property type="entry name" value="DNA/RNA_pol_sf"/>
</dbReference>